<dbReference type="Pfam" id="PF17099">
    <property type="entry name" value="TrpP"/>
    <property type="match status" value="1"/>
</dbReference>
<sequence length="174" mass="18310">MNTKTLVSLALLVGIGAVLHTVVPGVILGMKPDLALTMMFLGIMLFPEKKNVLLLGVVTGLISAMTTTFPAGQIPNIIDKPITAFLFFFLLLALKKLDKPLVKAGILTVIGTLISGAIFLFSALTLVGLPGGESFAFFFVTAVLPAVALNATVMIIIYPIVTSIAKRSNLIPAT</sequence>
<evidence type="ECO:0000313" key="5">
    <source>
        <dbReference type="Proteomes" id="UP000323393"/>
    </source>
</evidence>
<dbReference type="EMBL" id="CP020880">
    <property type="protein sequence ID" value="ART75683.1"/>
    <property type="molecule type" value="Genomic_DNA"/>
</dbReference>
<gene>
    <name evidence="2" type="ORF">B4U37_06415</name>
    <name evidence="3" type="ORF">FZC74_01420</name>
</gene>
<dbReference type="Proteomes" id="UP000323393">
    <property type="component" value="Unassembled WGS sequence"/>
</dbReference>
<dbReference type="KEGG" id="bhk:B4U37_06415"/>
<dbReference type="EMBL" id="VTEU01000001">
    <property type="protein sequence ID" value="TYS60965.1"/>
    <property type="molecule type" value="Genomic_DNA"/>
</dbReference>
<dbReference type="GeneID" id="96738056"/>
<feature type="transmembrane region" description="Helical" evidence="1">
    <location>
        <begin position="6"/>
        <end position="30"/>
    </location>
</feature>
<feature type="transmembrane region" description="Helical" evidence="1">
    <location>
        <begin position="77"/>
        <end position="94"/>
    </location>
</feature>
<evidence type="ECO:0000313" key="2">
    <source>
        <dbReference type="EMBL" id="ART75683.1"/>
    </source>
</evidence>
<keyword evidence="4" id="KW-1185">Reference proteome</keyword>
<dbReference type="InterPro" id="IPR031360">
    <property type="entry name" value="TrpP"/>
</dbReference>
<name>A0A1Y0CK57_9BACI</name>
<feature type="transmembrane region" description="Helical" evidence="1">
    <location>
        <begin position="106"/>
        <end position="129"/>
    </location>
</feature>
<accession>A0A1Y0CK57</accession>
<keyword evidence="1" id="KW-1133">Transmembrane helix</keyword>
<keyword evidence="1" id="KW-0812">Transmembrane</keyword>
<evidence type="ECO:0000313" key="4">
    <source>
        <dbReference type="Proteomes" id="UP000195573"/>
    </source>
</evidence>
<protein>
    <submittedName>
        <fullName evidence="3">Tryptophan transporter</fullName>
    </submittedName>
</protein>
<organism evidence="3 5">
    <name type="scientific">Sutcliffiella horikoshii</name>
    <dbReference type="NCBI Taxonomy" id="79883"/>
    <lineage>
        <taxon>Bacteria</taxon>
        <taxon>Bacillati</taxon>
        <taxon>Bacillota</taxon>
        <taxon>Bacilli</taxon>
        <taxon>Bacillales</taxon>
        <taxon>Bacillaceae</taxon>
        <taxon>Sutcliffiella</taxon>
    </lineage>
</organism>
<dbReference type="AlphaFoldDB" id="A0A1Y0CK57"/>
<dbReference type="Proteomes" id="UP000195573">
    <property type="component" value="Chromosome"/>
</dbReference>
<proteinExistence type="predicted"/>
<feature type="transmembrane region" description="Helical" evidence="1">
    <location>
        <begin position="135"/>
        <end position="161"/>
    </location>
</feature>
<keyword evidence="1" id="KW-0472">Membrane</keyword>
<evidence type="ECO:0000256" key="1">
    <source>
        <dbReference type="SAM" id="Phobius"/>
    </source>
</evidence>
<reference evidence="3 5" key="2">
    <citation type="submission" date="2019-08" db="EMBL/GenBank/DDBJ databases">
        <title>Bacillus genomes from the desert of Cuatro Cienegas, Coahuila.</title>
        <authorList>
            <person name="Olmedo-Alvarez G."/>
        </authorList>
    </citation>
    <scope>NUCLEOTIDE SEQUENCE [LARGE SCALE GENOMIC DNA]</scope>
    <source>
        <strain evidence="3 5">CH88_3T</strain>
    </source>
</reference>
<reference evidence="2 4" key="1">
    <citation type="submission" date="2017-04" db="EMBL/GenBank/DDBJ databases">
        <title>Complete Genome Sequence of the Bacillus horikoshii 20a strain from Cuatro Cienegas, Coahuila, Mexico.</title>
        <authorList>
            <person name="Zarza E."/>
            <person name="Alcaraz L.D."/>
            <person name="Aguilar-Salinas B."/>
            <person name="Islas A."/>
            <person name="Olmedo-Alvarez G."/>
        </authorList>
    </citation>
    <scope>NUCLEOTIDE SEQUENCE [LARGE SCALE GENOMIC DNA]</scope>
    <source>
        <strain evidence="2 4">20a</strain>
    </source>
</reference>
<dbReference type="RefSeq" id="WP_088017557.1">
    <property type="nucleotide sequence ID" value="NZ_CP020880.1"/>
</dbReference>
<evidence type="ECO:0000313" key="3">
    <source>
        <dbReference type="EMBL" id="TYS60965.1"/>
    </source>
</evidence>